<protein>
    <submittedName>
        <fullName evidence="1">Uncharacterized protein</fullName>
    </submittedName>
</protein>
<sequence>MYNLNNDDFIDDNKEFEKDQKNTSNITFICPNCKKISRDDVIFLCNTCKQEELIYKDGVYMCPACLIPGENFECTRCGSKEVRMEMKKKKKSR</sequence>
<name>A0A1F4UMK1_UNCKA</name>
<dbReference type="AlphaFoldDB" id="A0A1F4UMK1"/>
<organism evidence="1 2">
    <name type="scientific">candidate division WWE3 bacterium RBG_19FT_COMBO_34_6</name>
    <dbReference type="NCBI Taxonomy" id="1802612"/>
    <lineage>
        <taxon>Bacteria</taxon>
        <taxon>Katanobacteria</taxon>
    </lineage>
</organism>
<dbReference type="EMBL" id="MEUV01000011">
    <property type="protein sequence ID" value="OGC46205.1"/>
    <property type="molecule type" value="Genomic_DNA"/>
</dbReference>
<comment type="caution">
    <text evidence="1">The sequence shown here is derived from an EMBL/GenBank/DDBJ whole genome shotgun (WGS) entry which is preliminary data.</text>
</comment>
<accession>A0A1F4UMK1</accession>
<gene>
    <name evidence="1" type="ORF">A2V49_04415</name>
</gene>
<dbReference type="Proteomes" id="UP000178615">
    <property type="component" value="Unassembled WGS sequence"/>
</dbReference>
<proteinExistence type="predicted"/>
<evidence type="ECO:0000313" key="1">
    <source>
        <dbReference type="EMBL" id="OGC46205.1"/>
    </source>
</evidence>
<evidence type="ECO:0000313" key="2">
    <source>
        <dbReference type="Proteomes" id="UP000178615"/>
    </source>
</evidence>
<reference evidence="1 2" key="1">
    <citation type="journal article" date="2016" name="Nat. Commun.">
        <title>Thousands of microbial genomes shed light on interconnected biogeochemical processes in an aquifer system.</title>
        <authorList>
            <person name="Anantharaman K."/>
            <person name="Brown C.T."/>
            <person name="Hug L.A."/>
            <person name="Sharon I."/>
            <person name="Castelle C.J."/>
            <person name="Probst A.J."/>
            <person name="Thomas B.C."/>
            <person name="Singh A."/>
            <person name="Wilkins M.J."/>
            <person name="Karaoz U."/>
            <person name="Brodie E.L."/>
            <person name="Williams K.H."/>
            <person name="Hubbard S.S."/>
            <person name="Banfield J.F."/>
        </authorList>
    </citation>
    <scope>NUCLEOTIDE SEQUENCE [LARGE SCALE GENOMIC DNA]</scope>
</reference>